<feature type="domain" description="BH1974-like central" evidence="3">
    <location>
        <begin position="109"/>
        <end position="167"/>
    </location>
</feature>
<feature type="domain" description="XdhC- CoxI" evidence="1">
    <location>
        <begin position="14"/>
        <end position="79"/>
    </location>
</feature>
<comment type="caution">
    <text evidence="4">The sequence shown here is derived from an EMBL/GenBank/DDBJ whole genome shotgun (WGS) entry which is preliminary data.</text>
</comment>
<dbReference type="InterPro" id="IPR027051">
    <property type="entry name" value="XdhC_Rossmann_dom"/>
</dbReference>
<evidence type="ECO:0000313" key="5">
    <source>
        <dbReference type="Proteomes" id="UP001597318"/>
    </source>
</evidence>
<dbReference type="InterPro" id="IPR052698">
    <property type="entry name" value="MoCofactor_Util/Proc"/>
</dbReference>
<evidence type="ECO:0000259" key="2">
    <source>
        <dbReference type="Pfam" id="PF13478"/>
    </source>
</evidence>
<dbReference type="InterPro" id="IPR003777">
    <property type="entry name" value="XdhC_CoxI"/>
</dbReference>
<proteinExistence type="predicted"/>
<dbReference type="PANTHER" id="PTHR30388">
    <property type="entry name" value="ALDEHYDE OXIDOREDUCTASE MOLYBDENUM COFACTOR ASSEMBLY PROTEIN"/>
    <property type="match status" value="1"/>
</dbReference>
<gene>
    <name evidence="4" type="ORF">ACFSKK_12350</name>
</gene>
<dbReference type="InterPro" id="IPR048890">
    <property type="entry name" value="BH1974-like_central"/>
</dbReference>
<dbReference type="PANTHER" id="PTHR30388:SF6">
    <property type="entry name" value="XANTHINE DEHYDROGENASE SUBUNIT A-RELATED"/>
    <property type="match status" value="1"/>
</dbReference>
<sequence length="334" mass="37660">MGTDIYEILDAISESSQEMVLATIVNVDGSSYKKAGSSMLFHEDGVQTGLLSGGCLEEDLQERCKDYFHKKSSELITYDLTAEDDLSWGQGVGCNGTIEVLIESITPQLLVHLKRVRELVNHGISVSYTKQLSLEGDVYGYLFYTENAEYFGRWKGDFPKKEKWHSKTLRMENDYLLFKQEIQARPRLFIYGAGADARPLAQLAQQSGYGVIVADWRPAYCHKDYFPQATETVVLSPEEFLSSYTFTTLDSIVLMTHHFQKDLELVKYLLKKQLSYLGILGSKDRAQRLLQGKKVQDWVHSPAGLSIGAEGPHEIAVSIVAELIKQKARRCVNV</sequence>
<reference evidence="5" key="1">
    <citation type="journal article" date="2019" name="Int. J. Syst. Evol. Microbiol.">
        <title>The Global Catalogue of Microorganisms (GCM) 10K type strain sequencing project: providing services to taxonomists for standard genome sequencing and annotation.</title>
        <authorList>
            <consortium name="The Broad Institute Genomics Platform"/>
            <consortium name="The Broad Institute Genome Sequencing Center for Infectious Disease"/>
            <person name="Wu L."/>
            <person name="Ma J."/>
        </authorList>
    </citation>
    <scope>NUCLEOTIDE SEQUENCE [LARGE SCALE GENOMIC DNA]</scope>
    <source>
        <strain evidence="5">CGMCC 1.15474</strain>
    </source>
</reference>
<dbReference type="Pfam" id="PF13478">
    <property type="entry name" value="XdhC_C"/>
    <property type="match status" value="1"/>
</dbReference>
<feature type="domain" description="XdhC Rossmann" evidence="2">
    <location>
        <begin position="188"/>
        <end position="323"/>
    </location>
</feature>
<evidence type="ECO:0000259" key="1">
    <source>
        <dbReference type="Pfam" id="PF02625"/>
    </source>
</evidence>
<evidence type="ECO:0000313" key="4">
    <source>
        <dbReference type="EMBL" id="MFD2214475.1"/>
    </source>
</evidence>
<dbReference type="Pfam" id="PF21469">
    <property type="entry name" value="BH1974-like_central"/>
    <property type="match status" value="1"/>
</dbReference>
<name>A0ABW5BY74_9BACI</name>
<evidence type="ECO:0000259" key="3">
    <source>
        <dbReference type="Pfam" id="PF21469"/>
    </source>
</evidence>
<dbReference type="Proteomes" id="UP001597318">
    <property type="component" value="Unassembled WGS sequence"/>
</dbReference>
<dbReference type="RefSeq" id="WP_247343644.1">
    <property type="nucleotide sequence ID" value="NZ_CP095550.1"/>
</dbReference>
<dbReference type="EMBL" id="JBHUIK010000002">
    <property type="protein sequence ID" value="MFD2214475.1"/>
    <property type="molecule type" value="Genomic_DNA"/>
</dbReference>
<protein>
    <submittedName>
        <fullName evidence="4">XdhC family protein</fullName>
    </submittedName>
</protein>
<dbReference type="Gene3D" id="3.40.50.720">
    <property type="entry name" value="NAD(P)-binding Rossmann-like Domain"/>
    <property type="match status" value="1"/>
</dbReference>
<keyword evidence="5" id="KW-1185">Reference proteome</keyword>
<dbReference type="Pfam" id="PF02625">
    <property type="entry name" value="XdhC_CoxI"/>
    <property type="match status" value="1"/>
</dbReference>
<accession>A0ABW5BY74</accession>
<organism evidence="4 5">
    <name type="scientific">Metabacillus endolithicus</name>
    <dbReference type="NCBI Taxonomy" id="1535204"/>
    <lineage>
        <taxon>Bacteria</taxon>
        <taxon>Bacillati</taxon>
        <taxon>Bacillota</taxon>
        <taxon>Bacilli</taxon>
        <taxon>Bacillales</taxon>
        <taxon>Bacillaceae</taxon>
        <taxon>Metabacillus</taxon>
    </lineage>
</organism>